<evidence type="ECO:0000256" key="2">
    <source>
        <dbReference type="SAM" id="Phobius"/>
    </source>
</evidence>
<evidence type="ECO:0000313" key="5">
    <source>
        <dbReference type="Proteomes" id="UP000663856"/>
    </source>
</evidence>
<protein>
    <submittedName>
        <fullName evidence="3">Uncharacterized protein</fullName>
    </submittedName>
</protein>
<keyword evidence="2" id="KW-0472">Membrane</keyword>
<dbReference type="EMBL" id="CAJNRG010001547">
    <property type="protein sequence ID" value="CAF2033957.1"/>
    <property type="molecule type" value="Genomic_DNA"/>
</dbReference>
<evidence type="ECO:0000313" key="3">
    <source>
        <dbReference type="EMBL" id="CAF1956580.1"/>
    </source>
</evidence>
<feature type="region of interest" description="Disordered" evidence="1">
    <location>
        <begin position="1"/>
        <end position="54"/>
    </location>
</feature>
<comment type="caution">
    <text evidence="3">The sequence shown here is derived from an EMBL/GenBank/DDBJ whole genome shotgun (WGS) entry which is preliminary data.</text>
</comment>
<dbReference type="AlphaFoldDB" id="A0A816M2J1"/>
<feature type="transmembrane region" description="Helical" evidence="2">
    <location>
        <begin position="96"/>
        <end position="117"/>
    </location>
</feature>
<name>A0A816M2J1_9BILA</name>
<dbReference type="Proteomes" id="UP000663856">
    <property type="component" value="Unassembled WGS sequence"/>
</dbReference>
<keyword evidence="2" id="KW-0812">Transmembrane</keyword>
<reference evidence="3" key="1">
    <citation type="submission" date="2021-02" db="EMBL/GenBank/DDBJ databases">
        <authorList>
            <person name="Nowell W R."/>
        </authorList>
    </citation>
    <scope>NUCLEOTIDE SEQUENCE</scope>
</reference>
<feature type="compositionally biased region" description="Polar residues" evidence="1">
    <location>
        <begin position="37"/>
        <end position="48"/>
    </location>
</feature>
<accession>A0A816M2J1</accession>
<evidence type="ECO:0000256" key="1">
    <source>
        <dbReference type="SAM" id="MobiDB-lite"/>
    </source>
</evidence>
<dbReference type="Proteomes" id="UP000663887">
    <property type="component" value="Unassembled WGS sequence"/>
</dbReference>
<dbReference type="EMBL" id="CAJNRF010000355">
    <property type="protein sequence ID" value="CAF1956580.1"/>
    <property type="molecule type" value="Genomic_DNA"/>
</dbReference>
<gene>
    <name evidence="3" type="ORF">WKI299_LOCUS2631</name>
    <name evidence="4" type="ORF">XDN619_LOCUS5589</name>
</gene>
<sequence>MSKSADSSQVEKKSYPTQETTASISQQLQTGDDHVQNKITPSKSATNVEQDKDEWGNFNGLEDKKVRSTFIRKFLVINTQLIMGGKRHEINPEDHVYASLMLYIDIAHIFMYVLAVWY</sequence>
<keyword evidence="2" id="KW-1133">Transmembrane helix</keyword>
<evidence type="ECO:0000313" key="4">
    <source>
        <dbReference type="EMBL" id="CAF2033957.1"/>
    </source>
</evidence>
<proteinExistence type="predicted"/>
<organism evidence="3 5">
    <name type="scientific">Rotaria magnacalcarata</name>
    <dbReference type="NCBI Taxonomy" id="392030"/>
    <lineage>
        <taxon>Eukaryota</taxon>
        <taxon>Metazoa</taxon>
        <taxon>Spiralia</taxon>
        <taxon>Gnathifera</taxon>
        <taxon>Rotifera</taxon>
        <taxon>Eurotatoria</taxon>
        <taxon>Bdelloidea</taxon>
        <taxon>Philodinida</taxon>
        <taxon>Philodinidae</taxon>
        <taxon>Rotaria</taxon>
    </lineage>
</organism>
<feature type="compositionally biased region" description="Polar residues" evidence="1">
    <location>
        <begin position="15"/>
        <end position="30"/>
    </location>
</feature>